<dbReference type="Proteomes" id="UP000663891">
    <property type="component" value="Unassembled WGS sequence"/>
</dbReference>
<feature type="region of interest" description="Disordered" evidence="1">
    <location>
        <begin position="561"/>
        <end position="740"/>
    </location>
</feature>
<accession>A0A815KW69</accession>
<dbReference type="EMBL" id="CAJOAY010005232">
    <property type="protein sequence ID" value="CAF4100215.1"/>
    <property type="molecule type" value="Genomic_DNA"/>
</dbReference>
<dbReference type="OrthoDB" id="10060881at2759"/>
<keyword evidence="2" id="KW-0732">Signal</keyword>
<sequence length="852" mass="91667">MSTISLVFLAFLLIGTDVSGYARVSAAEPTCSNFAALKYLNQYNLITLGDLSTSSDVEYKTLVCGALKSSSSANFAIHLSQSEISPSTAVLEIAQSITDGNSLNVQVGNVAIGQSTDKIVKQGNVPYKVNNRQCNINGGNQGAQVVYDSQLISKCESVTTDLKALSLTLSKRTSNNNIVIPAGQPGPLNINIATKDLDGFAFLTVTDGNSIFHNQYVQQIEIKNNVQASWIIFNVGGKIISFDQGNIVGSLTQLDTRSRVLFNFYEAQTITMQRNFMGALLAPLATVQTNANIDGATAVLSLTTNSELHKPPYIFPSCGNTSSTITTTTLPTTTTTTTTTVKPTTITTTTTTMKPTTTTTTTAKPITTTTTKPTIITAETTTKPTTTTTTKPAIITAETSAKPTTAKPTTTITTKPAIITAETTTKLTTTTKPTTTAAKLTASSTTTTKPTVTTAETTTEKLDTTMESTTTTKKPSTTTETITVEPSTTTKFATTIKSTITVEPITAMKSPTTVKSTTLRTTKLITTKIMKPISTIAKITTTTKSTTIAIPTTTAISSTITTETTTEEPTTTVKITTEQPTTTTEEPAITTTKTTAEEASTIVKTTTPEATTTRQTKTTANVQISTARDQTTKTPSTTRRTQSLSTKAKTTRSSEKPTNNDASMTTKASSKITNAPAVVTTKKSKTQTTVKSKTIDKRPCSQSDESDDSNDEHRDSSSLKQKNSKGSNSQPIHITQILSRTSGIDENNRRCAKCALRHISFTIVLEGITLNQLTNQCNKRYLEHFKQSLTRKIRQYHSNGLKSLRIISLNTHKPNSLIVELLFTVTPQYNQEITAAIRLALTSFHFEQLIEN</sequence>
<feature type="compositionally biased region" description="Low complexity" evidence="1">
    <location>
        <begin position="561"/>
        <end position="619"/>
    </location>
</feature>
<organism evidence="3 5">
    <name type="scientific">Adineta steineri</name>
    <dbReference type="NCBI Taxonomy" id="433720"/>
    <lineage>
        <taxon>Eukaryota</taxon>
        <taxon>Metazoa</taxon>
        <taxon>Spiralia</taxon>
        <taxon>Gnathifera</taxon>
        <taxon>Rotifera</taxon>
        <taxon>Eurotatoria</taxon>
        <taxon>Bdelloidea</taxon>
        <taxon>Adinetida</taxon>
        <taxon>Adinetidae</taxon>
        <taxon>Adineta</taxon>
    </lineage>
</organism>
<feature type="compositionally biased region" description="Polar residues" evidence="1">
    <location>
        <begin position="656"/>
        <end position="673"/>
    </location>
</feature>
<protein>
    <submittedName>
        <fullName evidence="3">Uncharacterized protein</fullName>
    </submittedName>
</protein>
<dbReference type="InterPro" id="IPR026588">
    <property type="entry name" value="Choice_anch_A"/>
</dbReference>
<proteinExistence type="predicted"/>
<feature type="signal peptide" evidence="2">
    <location>
        <begin position="1"/>
        <end position="27"/>
    </location>
</feature>
<dbReference type="NCBIfam" id="TIGR04215">
    <property type="entry name" value="choice_anch_A"/>
    <property type="match status" value="1"/>
</dbReference>
<name>A0A815KW69_9BILA</name>
<feature type="compositionally biased region" description="Low complexity" evidence="1">
    <location>
        <begin position="632"/>
        <end position="643"/>
    </location>
</feature>
<feature type="compositionally biased region" description="Polar residues" evidence="1">
    <location>
        <begin position="620"/>
        <end position="629"/>
    </location>
</feature>
<evidence type="ECO:0000313" key="5">
    <source>
        <dbReference type="Proteomes" id="UP000663891"/>
    </source>
</evidence>
<evidence type="ECO:0000313" key="4">
    <source>
        <dbReference type="EMBL" id="CAF4100215.1"/>
    </source>
</evidence>
<dbReference type="AlphaFoldDB" id="A0A815KW69"/>
<feature type="chain" id="PRO_5036411903" evidence="2">
    <location>
        <begin position="28"/>
        <end position="852"/>
    </location>
</feature>
<evidence type="ECO:0000313" key="3">
    <source>
        <dbReference type="EMBL" id="CAF1396330.1"/>
    </source>
</evidence>
<comment type="caution">
    <text evidence="3">The sequence shown here is derived from an EMBL/GenBank/DDBJ whole genome shotgun (WGS) entry which is preliminary data.</text>
</comment>
<dbReference type="EMBL" id="CAJNON010000872">
    <property type="protein sequence ID" value="CAF1396330.1"/>
    <property type="molecule type" value="Genomic_DNA"/>
</dbReference>
<dbReference type="Proteomes" id="UP000663881">
    <property type="component" value="Unassembled WGS sequence"/>
</dbReference>
<reference evidence="3" key="1">
    <citation type="submission" date="2021-02" db="EMBL/GenBank/DDBJ databases">
        <authorList>
            <person name="Nowell W R."/>
        </authorList>
    </citation>
    <scope>NUCLEOTIDE SEQUENCE</scope>
</reference>
<gene>
    <name evidence="4" type="ORF">OKA104_LOCUS35636</name>
    <name evidence="3" type="ORF">VCS650_LOCUS36236</name>
</gene>
<feature type="compositionally biased region" description="Polar residues" evidence="1">
    <location>
        <begin position="719"/>
        <end position="740"/>
    </location>
</feature>
<feature type="compositionally biased region" description="Low complexity" evidence="1">
    <location>
        <begin position="678"/>
        <end position="692"/>
    </location>
</feature>
<evidence type="ECO:0000256" key="2">
    <source>
        <dbReference type="SAM" id="SignalP"/>
    </source>
</evidence>
<evidence type="ECO:0000256" key="1">
    <source>
        <dbReference type="SAM" id="MobiDB-lite"/>
    </source>
</evidence>